<dbReference type="EMBL" id="FNOB01000006">
    <property type="protein sequence ID" value="SDW74981.1"/>
    <property type="molecule type" value="Genomic_DNA"/>
</dbReference>
<dbReference type="Gene3D" id="2.60.120.10">
    <property type="entry name" value="Jelly Rolls"/>
    <property type="match status" value="1"/>
</dbReference>
<dbReference type="GO" id="GO:0000271">
    <property type="term" value="P:polysaccharide biosynthetic process"/>
    <property type="evidence" value="ECO:0007669"/>
    <property type="project" value="TreeGrafter"/>
</dbReference>
<dbReference type="GO" id="GO:0005829">
    <property type="term" value="C:cytosol"/>
    <property type="evidence" value="ECO:0007669"/>
    <property type="project" value="TreeGrafter"/>
</dbReference>
<gene>
    <name evidence="8" type="ORF">GCM10008024_14610</name>
    <name evidence="9" type="ORF">SAMN05444006_106150</name>
</gene>
<comment type="subunit">
    <text evidence="7">Homodimer.</text>
</comment>
<keyword evidence="10" id="KW-1185">Reference proteome</keyword>
<comment type="pathway">
    <text evidence="7">Carbohydrate biosynthesis; dTDP-L-rhamnose biosynthesis.</text>
</comment>
<comment type="similarity">
    <text evidence="7">Belongs to the dTDP-4-dehydrorhamnose 3,5-epimerase family.</text>
</comment>
<name>A0AAN4UQL8_9RHOB</name>
<dbReference type="SUPFAM" id="SSF51182">
    <property type="entry name" value="RmlC-like cupins"/>
    <property type="match status" value="1"/>
</dbReference>
<evidence type="ECO:0000256" key="2">
    <source>
        <dbReference type="ARBA" id="ARBA00001997"/>
    </source>
</evidence>
<dbReference type="InterPro" id="IPR011051">
    <property type="entry name" value="RmlC_Cupin_sf"/>
</dbReference>
<keyword evidence="7" id="KW-0413">Isomerase</keyword>
<dbReference type="EC" id="5.1.3.13" evidence="3 7"/>
<dbReference type="NCBIfam" id="TIGR01221">
    <property type="entry name" value="rmlC"/>
    <property type="match status" value="1"/>
</dbReference>
<evidence type="ECO:0000313" key="9">
    <source>
        <dbReference type="EMBL" id="SDW74981.1"/>
    </source>
</evidence>
<comment type="function">
    <text evidence="2 7">Catalyzes the epimerization of the C3' and C5'positions of dTDP-6-deoxy-D-xylo-4-hexulose, forming dTDP-6-deoxy-L-lyxo-4-hexulose.</text>
</comment>
<evidence type="ECO:0000256" key="5">
    <source>
        <dbReference type="PIRSR" id="PIRSR600888-1"/>
    </source>
</evidence>
<dbReference type="GO" id="GO:0008830">
    <property type="term" value="F:dTDP-4-dehydrorhamnose 3,5-epimerase activity"/>
    <property type="evidence" value="ECO:0007669"/>
    <property type="project" value="UniProtKB-UniRule"/>
</dbReference>
<dbReference type="Pfam" id="PF00908">
    <property type="entry name" value="dTDP_sugar_isom"/>
    <property type="match status" value="1"/>
</dbReference>
<dbReference type="EMBL" id="BNAB01000005">
    <property type="protein sequence ID" value="GHE00946.1"/>
    <property type="molecule type" value="Genomic_DNA"/>
</dbReference>
<evidence type="ECO:0000256" key="6">
    <source>
        <dbReference type="PIRSR" id="PIRSR600888-3"/>
    </source>
</evidence>
<dbReference type="AlphaFoldDB" id="A0AAN4UQL8"/>
<evidence type="ECO:0000313" key="11">
    <source>
        <dbReference type="Proteomes" id="UP000634647"/>
    </source>
</evidence>
<feature type="active site" description="Proton donor" evidence="5">
    <location>
        <position position="132"/>
    </location>
</feature>
<feature type="site" description="Participates in a stacking interaction with the thymidine ring of dTDP-4-oxo-6-deoxyglucose" evidence="6">
    <location>
        <position position="138"/>
    </location>
</feature>
<feature type="active site" description="Proton acceptor" evidence="5">
    <location>
        <position position="62"/>
    </location>
</feature>
<dbReference type="RefSeq" id="WP_035843763.1">
    <property type="nucleotide sequence ID" value="NZ_BNAB01000005.1"/>
</dbReference>
<evidence type="ECO:0000313" key="8">
    <source>
        <dbReference type="EMBL" id="GHE00946.1"/>
    </source>
</evidence>
<dbReference type="Proteomes" id="UP000634647">
    <property type="component" value="Unassembled WGS sequence"/>
</dbReference>
<dbReference type="InterPro" id="IPR000888">
    <property type="entry name" value="RmlC-like"/>
</dbReference>
<evidence type="ECO:0000256" key="1">
    <source>
        <dbReference type="ARBA" id="ARBA00001298"/>
    </source>
</evidence>
<evidence type="ECO:0000256" key="4">
    <source>
        <dbReference type="ARBA" id="ARBA00019595"/>
    </source>
</evidence>
<reference evidence="8" key="1">
    <citation type="journal article" date="2014" name="Int. J. Syst. Evol. Microbiol.">
        <title>Complete genome sequence of Corynebacterium casei LMG S-19264T (=DSM 44701T), isolated from a smear-ripened cheese.</title>
        <authorList>
            <consortium name="US DOE Joint Genome Institute (JGI-PGF)"/>
            <person name="Walter F."/>
            <person name="Albersmeier A."/>
            <person name="Kalinowski J."/>
            <person name="Ruckert C."/>
        </authorList>
    </citation>
    <scope>NUCLEOTIDE SEQUENCE</scope>
    <source>
        <strain evidence="8">CGMCC 1.10859</strain>
    </source>
</reference>
<accession>A0AAN4UQL8</accession>
<dbReference type="GO" id="GO:0019305">
    <property type="term" value="P:dTDP-rhamnose biosynthetic process"/>
    <property type="evidence" value="ECO:0007669"/>
    <property type="project" value="UniProtKB-UniRule"/>
</dbReference>
<dbReference type="CDD" id="cd00438">
    <property type="entry name" value="cupin_RmlC"/>
    <property type="match status" value="1"/>
</dbReference>
<organism evidence="8 11">
    <name type="scientific">Allgaiera indica</name>
    <dbReference type="NCBI Taxonomy" id="765699"/>
    <lineage>
        <taxon>Bacteria</taxon>
        <taxon>Pseudomonadati</taxon>
        <taxon>Pseudomonadota</taxon>
        <taxon>Alphaproteobacteria</taxon>
        <taxon>Rhodobacterales</taxon>
        <taxon>Paracoccaceae</taxon>
        <taxon>Allgaiera</taxon>
    </lineage>
</organism>
<dbReference type="PANTHER" id="PTHR21047:SF2">
    <property type="entry name" value="THYMIDINE DIPHOSPHO-4-KETO-RHAMNOSE 3,5-EPIMERASE"/>
    <property type="match status" value="1"/>
</dbReference>
<protein>
    <recommendedName>
        <fullName evidence="4 7">dTDP-4-dehydrorhamnose 3,5-epimerase</fullName>
        <ecNumber evidence="3 7">5.1.3.13</ecNumber>
    </recommendedName>
    <alternativeName>
        <fullName evidence="7">Thymidine diphospho-4-keto-rhamnose 3,5-epimerase</fullName>
    </alternativeName>
</protein>
<reference evidence="8" key="3">
    <citation type="submission" date="2023-06" db="EMBL/GenBank/DDBJ databases">
        <authorList>
            <person name="Sun Q."/>
            <person name="Zhou Y."/>
        </authorList>
    </citation>
    <scope>NUCLEOTIDE SEQUENCE</scope>
    <source>
        <strain evidence="8">CGMCC 1.10859</strain>
    </source>
</reference>
<dbReference type="Proteomes" id="UP000199541">
    <property type="component" value="Unassembled WGS sequence"/>
</dbReference>
<comment type="catalytic activity">
    <reaction evidence="1 7">
        <text>dTDP-4-dehydro-6-deoxy-alpha-D-glucose = dTDP-4-dehydro-beta-L-rhamnose</text>
        <dbReference type="Rhea" id="RHEA:16969"/>
        <dbReference type="ChEBI" id="CHEBI:57649"/>
        <dbReference type="ChEBI" id="CHEBI:62830"/>
        <dbReference type="EC" id="5.1.3.13"/>
    </reaction>
</comment>
<reference evidence="9 10" key="2">
    <citation type="submission" date="2016-10" db="EMBL/GenBank/DDBJ databases">
        <authorList>
            <person name="Varghese N."/>
            <person name="Submissions S."/>
        </authorList>
    </citation>
    <scope>NUCLEOTIDE SEQUENCE [LARGE SCALE GENOMIC DNA]</scope>
    <source>
        <strain evidence="9 10">DSM 24802</strain>
    </source>
</reference>
<evidence type="ECO:0000256" key="7">
    <source>
        <dbReference type="RuleBase" id="RU364069"/>
    </source>
</evidence>
<dbReference type="InterPro" id="IPR014710">
    <property type="entry name" value="RmlC-like_jellyroll"/>
</dbReference>
<comment type="caution">
    <text evidence="8">The sequence shown here is derived from an EMBL/GenBank/DDBJ whole genome shotgun (WGS) entry which is preliminary data.</text>
</comment>
<proteinExistence type="inferred from homology"/>
<sequence length="182" mass="19590">MIFAPLSLQGAWRVDPEPRGDARGLFARIFCAEEFGAHGLVARWVQMNVSLNREAGTLRGMHFQRPPAADAKLVRCTAGAILDVLVDLRAGSASFGAWCAVELTPDNRSAVYVPQGVAHGFQTLAPDSEVTYCHSAAYSPAHEGGLRYDDPAVGIDWPLPVANLSPRDQNNPLLAELEPITA</sequence>
<evidence type="ECO:0000313" key="10">
    <source>
        <dbReference type="Proteomes" id="UP000199541"/>
    </source>
</evidence>
<evidence type="ECO:0000256" key="3">
    <source>
        <dbReference type="ARBA" id="ARBA00012098"/>
    </source>
</evidence>
<dbReference type="PANTHER" id="PTHR21047">
    <property type="entry name" value="DTDP-6-DEOXY-D-GLUCOSE-3,5 EPIMERASE"/>
    <property type="match status" value="1"/>
</dbReference>